<dbReference type="Proteomes" id="UP000198923">
    <property type="component" value="Unassembled WGS sequence"/>
</dbReference>
<gene>
    <name evidence="2" type="ORF">SAMN05421505_10318</name>
</gene>
<evidence type="ECO:0000313" key="2">
    <source>
        <dbReference type="EMBL" id="SDG27983.1"/>
    </source>
</evidence>
<name>A0A1G7SY44_9ACTN</name>
<dbReference type="AlphaFoldDB" id="A0A1G7SY44"/>
<feature type="compositionally biased region" description="Basic residues" evidence="1">
    <location>
        <begin position="209"/>
        <end position="221"/>
    </location>
</feature>
<organism evidence="2 3">
    <name type="scientific">Sinosporangium album</name>
    <dbReference type="NCBI Taxonomy" id="504805"/>
    <lineage>
        <taxon>Bacteria</taxon>
        <taxon>Bacillati</taxon>
        <taxon>Actinomycetota</taxon>
        <taxon>Actinomycetes</taxon>
        <taxon>Streptosporangiales</taxon>
        <taxon>Streptosporangiaceae</taxon>
        <taxon>Sinosporangium</taxon>
    </lineage>
</organism>
<reference evidence="2 3" key="1">
    <citation type="submission" date="2016-10" db="EMBL/GenBank/DDBJ databases">
        <authorList>
            <person name="de Groot N.N."/>
        </authorList>
    </citation>
    <scope>NUCLEOTIDE SEQUENCE [LARGE SCALE GENOMIC DNA]</scope>
    <source>
        <strain evidence="2 3">CPCC 201354</strain>
    </source>
</reference>
<protein>
    <submittedName>
        <fullName evidence="2">Uncharacterized protein</fullName>
    </submittedName>
</protein>
<feature type="region of interest" description="Disordered" evidence="1">
    <location>
        <begin position="188"/>
        <end position="221"/>
    </location>
</feature>
<dbReference type="EMBL" id="FNCN01000003">
    <property type="protein sequence ID" value="SDG27983.1"/>
    <property type="molecule type" value="Genomic_DNA"/>
</dbReference>
<accession>A0A1G7SY44</accession>
<feature type="region of interest" description="Disordered" evidence="1">
    <location>
        <begin position="66"/>
        <end position="95"/>
    </location>
</feature>
<evidence type="ECO:0000256" key="1">
    <source>
        <dbReference type="SAM" id="MobiDB-lite"/>
    </source>
</evidence>
<evidence type="ECO:0000313" key="3">
    <source>
        <dbReference type="Proteomes" id="UP000198923"/>
    </source>
</evidence>
<keyword evidence="3" id="KW-1185">Reference proteome</keyword>
<sequence length="221" mass="24566">MHLQRLSPLRRLKPDAFGLRPSKSRRIDLDIVGRGFTTSRSELGRSTQVTAWLGAGLADHDDLLKEGDRRDNHGPIGRVTELRPGSRHPMSTEPVSASPFVTRLRIRDFKSIASCDVALGPLTVLVGLNTVHDGHVRRPAWTHKIPETVLEDAPCYYSGSLWGRLPVNISEGDQLDLRPPLRVITGIDGKKHGGGVRRQPPRAGAVNPSRRRARCPRGRRW</sequence>
<proteinExistence type="predicted"/>